<feature type="transmembrane region" description="Helical" evidence="15">
    <location>
        <begin position="187"/>
        <end position="204"/>
    </location>
</feature>
<evidence type="ECO:0000256" key="14">
    <source>
        <dbReference type="ARBA" id="ARBA00048064"/>
    </source>
</evidence>
<evidence type="ECO:0000256" key="2">
    <source>
        <dbReference type="ARBA" id="ARBA00004922"/>
    </source>
</evidence>
<dbReference type="UniPathway" id="UPA00378"/>
<dbReference type="PIRSF" id="PIRSF028810">
    <property type="entry name" value="Alpha1_2_glucosyltferase_Alg10"/>
    <property type="match status" value="1"/>
</dbReference>
<protein>
    <recommendedName>
        <fullName evidence="5">Dol-P-Glc:Glc(2)Man(9)GlcNAc(2)-PP-Dol alpha-1,2-glucosyltransferase</fullName>
        <ecNumber evidence="4">2.4.1.256</ecNumber>
    </recommendedName>
    <alternativeName>
        <fullName evidence="12">Asparagine-linked glycosylation protein 10</fullName>
    </alternativeName>
</protein>
<feature type="transmembrane region" description="Helical" evidence="15">
    <location>
        <begin position="408"/>
        <end position="428"/>
    </location>
</feature>
<dbReference type="AlphaFoldDB" id="A0A420HQ04"/>
<feature type="transmembrane region" description="Helical" evidence="15">
    <location>
        <begin position="278"/>
        <end position="297"/>
    </location>
</feature>
<feature type="transmembrane region" description="Helical" evidence="15">
    <location>
        <begin position="317"/>
        <end position="341"/>
    </location>
</feature>
<comment type="catalytic activity">
    <reaction evidence="14">
        <text>an alpha-D-Glc-(1-&gt;3)-alpha-D-Glc-(1-&gt;3)-alpha-D-Man-(1-&gt;2)-alpha-D-Man-(1-&gt;2)-alpha-D-Man-(1-&gt;3)-[alpha-D-Man-(1-&gt;2)-alpha-D-Man-(1-&gt;3)-[alpha-D-Man-(1-&gt;2)-alpha-D-Man-(1-&gt;6)]-alpha-D-Man-(1-&gt;6)]-beta-D-Man-(1-&gt;4)-beta-D-GlcNAc-(1-&gt;4)-alpha-D-GlcNAc-diphospho-di-trans,poly-cis-dolichol + a di-trans,poly-cis-dolichyl beta-D-glucosyl phosphate = a alpha-D-Glc-(1-&gt;2)-alpha-D-Glc-(1-&gt;3)-alpha-D-Glc-(1-&gt;3)-alpha-D-Man-(1-&gt;2)-alpha-D-Man-(1-&gt;2)-alpha-D-Man-(1-&gt;3)-[alpha-D-Man-(1-&gt;2)-alpha-D-Man-(1-&gt;3)-[alpha-D-Man-(1-&gt;2)-alpha-D-Man-(1-&gt;6)]-alpha-D-Man-(1-&gt;6)]-beta-D-Man-(1-&gt;4)-beta-D-GlcNAc-(1-&gt;4)-alpha-D-GlcNAc-diphospho-di-trans,poly-cis-dolichol + a di-trans,poly-cis-dolichyl phosphate + H(+)</text>
        <dbReference type="Rhea" id="RHEA:29543"/>
        <dbReference type="Rhea" id="RHEA-COMP:19498"/>
        <dbReference type="Rhea" id="RHEA-COMP:19502"/>
        <dbReference type="Rhea" id="RHEA-COMP:19512"/>
        <dbReference type="Rhea" id="RHEA-COMP:19522"/>
        <dbReference type="ChEBI" id="CHEBI:15378"/>
        <dbReference type="ChEBI" id="CHEBI:57525"/>
        <dbReference type="ChEBI" id="CHEBI:57683"/>
        <dbReference type="ChEBI" id="CHEBI:132522"/>
        <dbReference type="ChEBI" id="CHEBI:132523"/>
        <dbReference type="EC" id="2.4.1.256"/>
    </reaction>
    <physiologicalReaction direction="left-to-right" evidence="14">
        <dbReference type="Rhea" id="RHEA:29544"/>
    </physiologicalReaction>
</comment>
<gene>
    <name evidence="16" type="ORF">OnM2_059049</name>
</gene>
<evidence type="ECO:0000256" key="6">
    <source>
        <dbReference type="ARBA" id="ARBA00022676"/>
    </source>
</evidence>
<dbReference type="Proteomes" id="UP000286134">
    <property type="component" value="Unassembled WGS sequence"/>
</dbReference>
<accession>A0A420HQ04</accession>
<evidence type="ECO:0000256" key="5">
    <source>
        <dbReference type="ARBA" id="ARBA00018512"/>
    </source>
</evidence>
<keyword evidence="9" id="KW-0256">Endoplasmic reticulum</keyword>
<dbReference type="OrthoDB" id="4769at2759"/>
<evidence type="ECO:0000256" key="15">
    <source>
        <dbReference type="SAM" id="Phobius"/>
    </source>
</evidence>
<dbReference type="STRING" id="212602.A0A420HQ04"/>
<name>A0A420HQ04_9PEZI</name>
<evidence type="ECO:0000313" key="16">
    <source>
        <dbReference type="EMBL" id="RKF59492.1"/>
    </source>
</evidence>
<evidence type="ECO:0000256" key="7">
    <source>
        <dbReference type="ARBA" id="ARBA00022679"/>
    </source>
</evidence>
<evidence type="ECO:0000256" key="11">
    <source>
        <dbReference type="ARBA" id="ARBA00023136"/>
    </source>
</evidence>
<keyword evidence="7 16" id="KW-0808">Transferase</keyword>
<proteinExistence type="inferred from homology"/>
<keyword evidence="6" id="KW-0328">Glycosyltransferase</keyword>
<dbReference type="GO" id="GO:0005789">
    <property type="term" value="C:endoplasmic reticulum membrane"/>
    <property type="evidence" value="ECO:0007669"/>
    <property type="project" value="UniProtKB-SubCell"/>
</dbReference>
<comment type="similarity">
    <text evidence="3">Belongs to the ALG10 glucosyltransferase family.</text>
</comment>
<keyword evidence="17" id="KW-1185">Reference proteome</keyword>
<dbReference type="GO" id="GO:0106073">
    <property type="term" value="F:dolichyl pyrophosphate Glc2Man9GlcNAc2 alpha-1,2-glucosyltransferase activity"/>
    <property type="evidence" value="ECO:0007669"/>
    <property type="project" value="UniProtKB-EC"/>
</dbReference>
<evidence type="ECO:0000256" key="3">
    <source>
        <dbReference type="ARBA" id="ARBA00010600"/>
    </source>
</evidence>
<feature type="transmembrane region" description="Helical" evidence="15">
    <location>
        <begin position="114"/>
        <end position="134"/>
    </location>
</feature>
<evidence type="ECO:0000256" key="9">
    <source>
        <dbReference type="ARBA" id="ARBA00022824"/>
    </source>
</evidence>
<dbReference type="GO" id="GO:0006488">
    <property type="term" value="P:dolichol-linked oligosaccharide biosynthetic process"/>
    <property type="evidence" value="ECO:0007669"/>
    <property type="project" value="InterPro"/>
</dbReference>
<feature type="transmembrane region" description="Helical" evidence="15">
    <location>
        <begin position="362"/>
        <end position="388"/>
    </location>
</feature>
<feature type="transmembrane region" description="Helical" evidence="15">
    <location>
        <begin position="464"/>
        <end position="484"/>
    </location>
</feature>
<evidence type="ECO:0000256" key="1">
    <source>
        <dbReference type="ARBA" id="ARBA00004477"/>
    </source>
</evidence>
<comment type="subcellular location">
    <subcellularLocation>
        <location evidence="1">Endoplasmic reticulum membrane</location>
        <topology evidence="1">Multi-pass membrane protein</topology>
    </subcellularLocation>
</comment>
<dbReference type="EC" id="2.4.1.256" evidence="4"/>
<evidence type="ECO:0000256" key="12">
    <source>
        <dbReference type="ARBA" id="ARBA00032069"/>
    </source>
</evidence>
<dbReference type="Pfam" id="PF04922">
    <property type="entry name" value="DIE2_ALG10"/>
    <property type="match status" value="1"/>
</dbReference>
<reference evidence="16 17" key="1">
    <citation type="journal article" date="2018" name="BMC Genomics">
        <title>Comparative genome analyses reveal sequence features reflecting distinct modes of host-adaptation between dicot and monocot powdery mildew.</title>
        <authorList>
            <person name="Wu Y."/>
            <person name="Ma X."/>
            <person name="Pan Z."/>
            <person name="Kale S.D."/>
            <person name="Song Y."/>
            <person name="King H."/>
            <person name="Zhang Q."/>
            <person name="Presley C."/>
            <person name="Deng X."/>
            <person name="Wei C.I."/>
            <person name="Xiao S."/>
        </authorList>
    </citation>
    <scope>NUCLEOTIDE SEQUENCE [LARGE SCALE GENOMIC DNA]</scope>
    <source>
        <strain evidence="16">UMSG2</strain>
    </source>
</reference>
<comment type="pathway">
    <text evidence="2">Protein modification; protein glycosylation.</text>
</comment>
<dbReference type="EMBL" id="MCFK01005979">
    <property type="protein sequence ID" value="RKF59492.1"/>
    <property type="molecule type" value="Genomic_DNA"/>
</dbReference>
<evidence type="ECO:0000313" key="17">
    <source>
        <dbReference type="Proteomes" id="UP000286134"/>
    </source>
</evidence>
<keyword evidence="10 15" id="KW-1133">Transmembrane helix</keyword>
<feature type="transmembrane region" description="Helical" evidence="15">
    <location>
        <begin position="29"/>
        <end position="48"/>
    </location>
</feature>
<dbReference type="PANTHER" id="PTHR12989">
    <property type="entry name" value="ALPHA-1,2-GLUCOSYLTRANSFERASE ALG10"/>
    <property type="match status" value="1"/>
</dbReference>
<feature type="transmembrane region" description="Helical" evidence="15">
    <location>
        <begin position="154"/>
        <end position="175"/>
    </location>
</feature>
<comment type="caution">
    <text evidence="16">The sequence shown here is derived from an EMBL/GenBank/DDBJ whole genome shotgun (WGS) entry which is preliminary data.</text>
</comment>
<evidence type="ECO:0000256" key="13">
    <source>
        <dbReference type="ARBA" id="ARBA00044727"/>
    </source>
</evidence>
<evidence type="ECO:0000256" key="10">
    <source>
        <dbReference type="ARBA" id="ARBA00022989"/>
    </source>
</evidence>
<feature type="transmembrane region" description="Helical" evidence="15">
    <location>
        <begin position="531"/>
        <end position="552"/>
    </location>
</feature>
<comment type="function">
    <text evidence="13">Dol-P-Glc:Glc(2)Man(9)GlcNAc(2)-PP-Dol alpha-1,2-glucosyltransferase that operates in the biosynthetic pathway of dolichol-linked oligosaccharides, the glycan precursors employed in protein asparagine (N)-glycosylation. The assembly of dolichol-linked oligosaccharides begins on the cytosolic side of the endoplasmic reticulum membrane and finishes in its lumen. The sequential addition of sugars to dolichol pyrophosphate produces dolichol-linked oligosaccharides containing fourteen sugars, including two GlcNAcs, nine mannoses and three glucoses. Once assembled, the oligosaccharide is transferred from the lipid to nascent proteins by oligosaccharyltransferases. In the lumen of the endoplasmic reticulum, adds the third and last glucose residue from dolichyl phosphate glucose (Dol-P-Glc) onto the lipid-linked oligosaccharide intermediate Glc(2)Man(9)GlcNAc(2)-PP-Dol to produce Glc(3)Man(9)GlcNAc(2)-PP-Dol.</text>
</comment>
<evidence type="ECO:0000256" key="4">
    <source>
        <dbReference type="ARBA" id="ARBA00011967"/>
    </source>
</evidence>
<feature type="transmembrane region" description="Helical" evidence="15">
    <location>
        <begin position="86"/>
        <end position="102"/>
    </location>
</feature>
<feature type="transmembrane region" description="Helical" evidence="15">
    <location>
        <begin position="6"/>
        <end position="22"/>
    </location>
</feature>
<dbReference type="PANTHER" id="PTHR12989:SF10">
    <property type="entry name" value="DOL-P-GLC:GLC(2)MAN(9)GLCNAC(2)-PP-DOL ALPHA-1,2-GLUCOSYLTRANSFERASE-RELATED"/>
    <property type="match status" value="1"/>
</dbReference>
<sequence length="570" mass="66208">MDLLKISSIITFLSISFYLIPFKKGSSNIIIIVVSGILYFLILLWENYVTKIVPDPYLDEVFHIPQAQAYCDGRFDVWDSKLTTPPGLYILASFKVLIFQKFRKISCDVHTLRSLNGVALLITFLYACNCRLQITQSCKDVIHTAFNIALFPPLFFFSGLFYTDVISVCFVLIAYKLVLDRKKGVHNYYNTLSLLITGIISLTIRQTNIFWTAIFLGATDLVNALELKEIQTGKPLHYNDGRLNNILLNQANLLDYVYFTLKTFLVALNRPGLVVKQIWPFITLLVLFTSFVLWNGSVVLGDKSNHVAMIHLPQMLYIWPFITFFSAPLIIPIGIKILFNMKIFFLEAPKIFGLYQKHRKTWCYTFVALLTSVLIVRYNTIIHPFILADNRHYMFYIFRYTILRHPKIRFFLVPIYLICSCFTYLTLCNQTLRLQKFKVYDQKTVGRVNGSVFSSSTRYEGPKISFVLILLITTTLSLITCPLVETRYFIVPWVLWRLNVPLAFNQSRALRSNVARTTKGIKSRIVKILDYILWLETLWLLLINFGIGYTFLHQGFEWPQEPGLVQRFIW</sequence>
<dbReference type="InterPro" id="IPR016900">
    <property type="entry name" value="Alg10"/>
</dbReference>
<evidence type="ECO:0000256" key="8">
    <source>
        <dbReference type="ARBA" id="ARBA00022692"/>
    </source>
</evidence>
<keyword evidence="8 15" id="KW-0812">Transmembrane</keyword>
<organism evidence="16 17">
    <name type="scientific">Erysiphe neolycopersici</name>
    <dbReference type="NCBI Taxonomy" id="212602"/>
    <lineage>
        <taxon>Eukaryota</taxon>
        <taxon>Fungi</taxon>
        <taxon>Dikarya</taxon>
        <taxon>Ascomycota</taxon>
        <taxon>Pezizomycotina</taxon>
        <taxon>Leotiomycetes</taxon>
        <taxon>Erysiphales</taxon>
        <taxon>Erysiphaceae</taxon>
        <taxon>Erysiphe</taxon>
    </lineage>
</organism>
<keyword evidence="11 15" id="KW-0472">Membrane</keyword>